<feature type="transmembrane region" description="Helical" evidence="8">
    <location>
        <begin position="170"/>
        <end position="188"/>
    </location>
</feature>
<feature type="region of interest" description="Disordered" evidence="7">
    <location>
        <begin position="197"/>
        <end position="216"/>
    </location>
</feature>
<keyword evidence="4 8" id="KW-0812">Transmembrane</keyword>
<feature type="transmembrane region" description="Helical" evidence="8">
    <location>
        <begin position="102"/>
        <end position="120"/>
    </location>
</feature>
<protein>
    <submittedName>
        <fullName evidence="9">MFS transporter</fullName>
    </submittedName>
</protein>
<feature type="transmembrane region" description="Helical" evidence="8">
    <location>
        <begin position="50"/>
        <end position="73"/>
    </location>
</feature>
<evidence type="ECO:0000313" key="10">
    <source>
        <dbReference type="Proteomes" id="UP001597183"/>
    </source>
</evidence>
<feature type="transmembrane region" description="Helical" evidence="8">
    <location>
        <begin position="294"/>
        <end position="312"/>
    </location>
</feature>
<comment type="caution">
    <text evidence="9">The sequence shown here is derived from an EMBL/GenBank/DDBJ whole genome shotgun (WGS) entry which is preliminary data.</text>
</comment>
<dbReference type="PANTHER" id="PTHR23517:SF2">
    <property type="entry name" value="MULTIDRUG RESISTANCE PROTEIN MDTH"/>
    <property type="match status" value="1"/>
</dbReference>
<evidence type="ECO:0000256" key="8">
    <source>
        <dbReference type="SAM" id="Phobius"/>
    </source>
</evidence>
<dbReference type="InterPro" id="IPR050171">
    <property type="entry name" value="MFS_Transporters"/>
</dbReference>
<proteinExistence type="predicted"/>
<evidence type="ECO:0000256" key="3">
    <source>
        <dbReference type="ARBA" id="ARBA00022475"/>
    </source>
</evidence>
<name>A0ABW4ARC3_9ACTN</name>
<evidence type="ECO:0000256" key="7">
    <source>
        <dbReference type="SAM" id="MobiDB-lite"/>
    </source>
</evidence>
<dbReference type="InterPro" id="IPR011701">
    <property type="entry name" value="MFS"/>
</dbReference>
<dbReference type="Proteomes" id="UP001597183">
    <property type="component" value="Unassembled WGS sequence"/>
</dbReference>
<dbReference type="Gene3D" id="1.20.1250.20">
    <property type="entry name" value="MFS general substrate transporter like domains"/>
    <property type="match status" value="1"/>
</dbReference>
<dbReference type="PANTHER" id="PTHR23517">
    <property type="entry name" value="RESISTANCE PROTEIN MDTM, PUTATIVE-RELATED-RELATED"/>
    <property type="match status" value="1"/>
</dbReference>
<evidence type="ECO:0000313" key="9">
    <source>
        <dbReference type="EMBL" id="MFD1373421.1"/>
    </source>
</evidence>
<gene>
    <name evidence="9" type="ORF">ACFQ5G_49520</name>
</gene>
<feature type="transmembrane region" description="Helical" evidence="8">
    <location>
        <begin position="387"/>
        <end position="407"/>
    </location>
</feature>
<evidence type="ECO:0000256" key="4">
    <source>
        <dbReference type="ARBA" id="ARBA00022692"/>
    </source>
</evidence>
<feature type="transmembrane region" description="Helical" evidence="8">
    <location>
        <begin position="318"/>
        <end position="337"/>
    </location>
</feature>
<organism evidence="9 10">
    <name type="scientific">Actinoplanes sichuanensis</name>
    <dbReference type="NCBI Taxonomy" id="512349"/>
    <lineage>
        <taxon>Bacteria</taxon>
        <taxon>Bacillati</taxon>
        <taxon>Actinomycetota</taxon>
        <taxon>Actinomycetes</taxon>
        <taxon>Micromonosporales</taxon>
        <taxon>Micromonosporaceae</taxon>
        <taxon>Actinoplanes</taxon>
    </lineage>
</organism>
<keyword evidence="5 8" id="KW-1133">Transmembrane helix</keyword>
<feature type="transmembrane region" description="Helical" evidence="8">
    <location>
        <begin position="227"/>
        <end position="251"/>
    </location>
</feature>
<evidence type="ECO:0000256" key="2">
    <source>
        <dbReference type="ARBA" id="ARBA00022448"/>
    </source>
</evidence>
<keyword evidence="10" id="KW-1185">Reference proteome</keyword>
<keyword evidence="3" id="KW-1003">Cell membrane</keyword>
<feature type="transmembrane region" description="Helical" evidence="8">
    <location>
        <begin position="358"/>
        <end position="381"/>
    </location>
</feature>
<comment type="subcellular location">
    <subcellularLocation>
        <location evidence="1">Cell membrane</location>
        <topology evidence="1">Multi-pass membrane protein</topology>
    </subcellularLocation>
</comment>
<keyword evidence="2" id="KW-0813">Transport</keyword>
<keyword evidence="6 8" id="KW-0472">Membrane</keyword>
<sequence length="413" mass="43708">MSLILNSVLPKSRQIRTLALAAAVDSAGSGLFLAGGVIYFVSIVGIDSTIIGATISVANFLGLLSPVLVGIMVDRIGVMTVYRILLLIRSVGYAAYPFATDVAAYVTITCIITILDRACAPQLQVIVGEMETDEERPRTMASIRTMRNAGMAVGLLAGGSIIAFQTPIAFIALFAANSLSLLFLARALRLTESRLHSQSEPASEESARESGPEPDAQKFSLYRDRRFLIVCAANIMLSLHDSILFVLLPIWVVKSAGLPASTASVLLAVNTALTVLLQIYLARFSQGLSASLRLIRWAAALLAFSCVLFLAAERVSTAAAIAVAFFAVATLSIGENLHSIAGWELSYELSPAGSKSQYLGLFSATLTAQMIIGPIVMAALIHQLGAAGWLSLAGLFLVAGWMTTAAGRRPGSR</sequence>
<evidence type="ECO:0000256" key="5">
    <source>
        <dbReference type="ARBA" id="ARBA00022989"/>
    </source>
</evidence>
<dbReference type="SUPFAM" id="SSF103473">
    <property type="entry name" value="MFS general substrate transporter"/>
    <property type="match status" value="1"/>
</dbReference>
<feature type="transmembrane region" description="Helical" evidence="8">
    <location>
        <begin position="20"/>
        <end position="44"/>
    </location>
</feature>
<dbReference type="InterPro" id="IPR036259">
    <property type="entry name" value="MFS_trans_sf"/>
</dbReference>
<feature type="transmembrane region" description="Helical" evidence="8">
    <location>
        <begin position="263"/>
        <end position="282"/>
    </location>
</feature>
<dbReference type="EMBL" id="JBHTMK010000067">
    <property type="protein sequence ID" value="MFD1373421.1"/>
    <property type="molecule type" value="Genomic_DNA"/>
</dbReference>
<dbReference type="Pfam" id="PF07690">
    <property type="entry name" value="MFS_1"/>
    <property type="match status" value="1"/>
</dbReference>
<reference evidence="10" key="1">
    <citation type="journal article" date="2019" name="Int. J. Syst. Evol. Microbiol.">
        <title>The Global Catalogue of Microorganisms (GCM) 10K type strain sequencing project: providing services to taxonomists for standard genome sequencing and annotation.</title>
        <authorList>
            <consortium name="The Broad Institute Genomics Platform"/>
            <consortium name="The Broad Institute Genome Sequencing Center for Infectious Disease"/>
            <person name="Wu L."/>
            <person name="Ma J."/>
        </authorList>
    </citation>
    <scope>NUCLEOTIDE SEQUENCE [LARGE SCALE GENOMIC DNA]</scope>
    <source>
        <strain evidence="10">CCM 7526</strain>
    </source>
</reference>
<evidence type="ECO:0000256" key="1">
    <source>
        <dbReference type="ARBA" id="ARBA00004651"/>
    </source>
</evidence>
<evidence type="ECO:0000256" key="6">
    <source>
        <dbReference type="ARBA" id="ARBA00023136"/>
    </source>
</evidence>
<dbReference type="RefSeq" id="WP_317796737.1">
    <property type="nucleotide sequence ID" value="NZ_AP028461.1"/>
</dbReference>
<accession>A0ABW4ARC3</accession>